<reference evidence="1" key="1">
    <citation type="submission" date="2021-10" db="EMBL/GenBank/DDBJ databases">
        <title>Tropical sea cucumber genome reveals ecological adaptation and Cuvierian tubules defense mechanism.</title>
        <authorList>
            <person name="Chen T."/>
        </authorList>
    </citation>
    <scope>NUCLEOTIDE SEQUENCE</scope>
    <source>
        <strain evidence="1">Nanhai2018</strain>
        <tissue evidence="1">Muscle</tissue>
    </source>
</reference>
<keyword evidence="2" id="KW-1185">Reference proteome</keyword>
<dbReference type="Proteomes" id="UP001152320">
    <property type="component" value="Chromosome 21"/>
</dbReference>
<evidence type="ECO:0000313" key="1">
    <source>
        <dbReference type="EMBL" id="KAJ8021504.1"/>
    </source>
</evidence>
<dbReference type="EMBL" id="JAIZAY010000021">
    <property type="protein sequence ID" value="KAJ8021504.1"/>
    <property type="molecule type" value="Genomic_DNA"/>
</dbReference>
<comment type="caution">
    <text evidence="1">The sequence shown here is derived from an EMBL/GenBank/DDBJ whole genome shotgun (WGS) entry which is preliminary data.</text>
</comment>
<gene>
    <name evidence="1" type="ORF">HOLleu_38736</name>
</gene>
<sequence>MRYIQPSFSRGSLSDQCGTAQQMCPETLDEKCSELMQNTAGKASGIRVMAKKLHCIAVYCYS</sequence>
<accession>A0A9Q0YGD0</accession>
<proteinExistence type="predicted"/>
<dbReference type="AlphaFoldDB" id="A0A9Q0YGD0"/>
<organism evidence="1 2">
    <name type="scientific">Holothuria leucospilota</name>
    <name type="common">Black long sea cucumber</name>
    <name type="synonym">Mertensiothuria leucospilota</name>
    <dbReference type="NCBI Taxonomy" id="206669"/>
    <lineage>
        <taxon>Eukaryota</taxon>
        <taxon>Metazoa</taxon>
        <taxon>Echinodermata</taxon>
        <taxon>Eleutherozoa</taxon>
        <taxon>Echinozoa</taxon>
        <taxon>Holothuroidea</taxon>
        <taxon>Aspidochirotacea</taxon>
        <taxon>Aspidochirotida</taxon>
        <taxon>Holothuriidae</taxon>
        <taxon>Holothuria</taxon>
    </lineage>
</organism>
<protein>
    <submittedName>
        <fullName evidence="1">Uncharacterized protein</fullName>
    </submittedName>
</protein>
<name>A0A9Q0YGD0_HOLLE</name>
<evidence type="ECO:0000313" key="2">
    <source>
        <dbReference type="Proteomes" id="UP001152320"/>
    </source>
</evidence>